<accession>A0A8X6TPF5</accession>
<dbReference type="OrthoDB" id="10552867at2759"/>
<protein>
    <submittedName>
        <fullName evidence="1">Uncharacterized protein</fullName>
    </submittedName>
</protein>
<dbReference type="EMBL" id="BMAW01110146">
    <property type="protein sequence ID" value="GFT41690.1"/>
    <property type="molecule type" value="Genomic_DNA"/>
</dbReference>
<name>A0A8X6TPF5_NEPPI</name>
<comment type="caution">
    <text evidence="1">The sequence shown here is derived from an EMBL/GenBank/DDBJ whole genome shotgun (WGS) entry which is preliminary data.</text>
</comment>
<dbReference type="AlphaFoldDB" id="A0A8X6TPF5"/>
<evidence type="ECO:0000313" key="2">
    <source>
        <dbReference type="Proteomes" id="UP000887013"/>
    </source>
</evidence>
<sequence length="153" mass="17447">MVLKVRVKSHFGNLSSQFHCNRGYLSVCNVKLSVHGLFHVTHCIKSISFESRITKMEKNMRVENAIVCNLKSVQEGGGDRKFHNPLPRTPIITTSRESPNWNKARVQDTAVNFQLLQVLTRRPDHAPWSSVIRLWTDVRGHWKGQAGWVGNSC</sequence>
<keyword evidence="2" id="KW-1185">Reference proteome</keyword>
<reference evidence="1" key="1">
    <citation type="submission" date="2020-08" db="EMBL/GenBank/DDBJ databases">
        <title>Multicomponent nature underlies the extraordinary mechanical properties of spider dragline silk.</title>
        <authorList>
            <person name="Kono N."/>
            <person name="Nakamura H."/>
            <person name="Mori M."/>
            <person name="Yoshida Y."/>
            <person name="Ohtoshi R."/>
            <person name="Malay A.D."/>
            <person name="Moran D.A.P."/>
            <person name="Tomita M."/>
            <person name="Numata K."/>
            <person name="Arakawa K."/>
        </authorList>
    </citation>
    <scope>NUCLEOTIDE SEQUENCE</scope>
</reference>
<proteinExistence type="predicted"/>
<dbReference type="Proteomes" id="UP000887013">
    <property type="component" value="Unassembled WGS sequence"/>
</dbReference>
<organism evidence="1 2">
    <name type="scientific">Nephila pilipes</name>
    <name type="common">Giant wood spider</name>
    <name type="synonym">Nephila maculata</name>
    <dbReference type="NCBI Taxonomy" id="299642"/>
    <lineage>
        <taxon>Eukaryota</taxon>
        <taxon>Metazoa</taxon>
        <taxon>Ecdysozoa</taxon>
        <taxon>Arthropoda</taxon>
        <taxon>Chelicerata</taxon>
        <taxon>Arachnida</taxon>
        <taxon>Araneae</taxon>
        <taxon>Araneomorphae</taxon>
        <taxon>Entelegynae</taxon>
        <taxon>Araneoidea</taxon>
        <taxon>Nephilidae</taxon>
        <taxon>Nephila</taxon>
    </lineage>
</organism>
<evidence type="ECO:0000313" key="1">
    <source>
        <dbReference type="EMBL" id="GFT41690.1"/>
    </source>
</evidence>
<gene>
    <name evidence="1" type="ORF">NPIL_692041</name>
</gene>